<comment type="caution">
    <text evidence="1">The sequence shown here is derived from an EMBL/GenBank/DDBJ whole genome shotgun (WGS) entry which is preliminary data.</text>
</comment>
<name>A0ACB7TGG4_HYAAI</name>
<keyword evidence="2" id="KW-1185">Reference proteome</keyword>
<proteinExistence type="predicted"/>
<reference evidence="1" key="1">
    <citation type="submission" date="2020-05" db="EMBL/GenBank/DDBJ databases">
        <title>Large-scale comparative analyses of tick genomes elucidate their genetic diversity and vector capacities.</title>
        <authorList>
            <person name="Jia N."/>
            <person name="Wang J."/>
            <person name="Shi W."/>
            <person name="Du L."/>
            <person name="Sun Y."/>
            <person name="Zhan W."/>
            <person name="Jiang J."/>
            <person name="Wang Q."/>
            <person name="Zhang B."/>
            <person name="Ji P."/>
            <person name="Sakyi L.B."/>
            <person name="Cui X."/>
            <person name="Yuan T."/>
            <person name="Jiang B."/>
            <person name="Yang W."/>
            <person name="Lam T.T.-Y."/>
            <person name="Chang Q."/>
            <person name="Ding S."/>
            <person name="Wang X."/>
            <person name="Zhu J."/>
            <person name="Ruan X."/>
            <person name="Zhao L."/>
            <person name="Wei J."/>
            <person name="Que T."/>
            <person name="Du C."/>
            <person name="Cheng J."/>
            <person name="Dai P."/>
            <person name="Han X."/>
            <person name="Huang E."/>
            <person name="Gao Y."/>
            <person name="Liu J."/>
            <person name="Shao H."/>
            <person name="Ye R."/>
            <person name="Li L."/>
            <person name="Wei W."/>
            <person name="Wang X."/>
            <person name="Wang C."/>
            <person name="Yang T."/>
            <person name="Huo Q."/>
            <person name="Li W."/>
            <person name="Guo W."/>
            <person name="Chen H."/>
            <person name="Zhou L."/>
            <person name="Ni X."/>
            <person name="Tian J."/>
            <person name="Zhou Y."/>
            <person name="Sheng Y."/>
            <person name="Liu T."/>
            <person name="Pan Y."/>
            <person name="Xia L."/>
            <person name="Li J."/>
            <person name="Zhao F."/>
            <person name="Cao W."/>
        </authorList>
    </citation>
    <scope>NUCLEOTIDE SEQUENCE</scope>
    <source>
        <strain evidence="1">Hyas-2018</strain>
    </source>
</reference>
<dbReference type="Proteomes" id="UP000821845">
    <property type="component" value="Chromosome 1"/>
</dbReference>
<sequence length="363" mass="41911">MRNMMKVRHTAGFVSALHPTDHRYTPAAHGRAMFFCRLTLPVMFMVGFGFVLSMCIRGPAFYEFLGHNDERCYESWWMVLLHINNWQSFLNMCNPFYWYISVDWQLYMVFCAVPLIMIRREKLGVFLLLGSTVATAAYVIFQTYTLDYQPLPLLLSDPNQARPSNTVDYVYIRPFTHVGSYCTGILFGYLTLKYEHVKISKVVQYALWCAATAVALCVIMVPYEWQKGNFPSQLEAGLYAGVVNKFLSWSFFVPLSRLSLGAYLTSVFILAIRVTYRREIAEYHHFPMVMLFLGTTMLSYMAAYVLFLLIECPVGLVEKYIFMSKAVVERHSENTAHTNGAFNGSVEKMTPAEKEKRFVVERF</sequence>
<organism evidence="1 2">
    <name type="scientific">Hyalomma asiaticum</name>
    <name type="common">Tick</name>
    <dbReference type="NCBI Taxonomy" id="266040"/>
    <lineage>
        <taxon>Eukaryota</taxon>
        <taxon>Metazoa</taxon>
        <taxon>Ecdysozoa</taxon>
        <taxon>Arthropoda</taxon>
        <taxon>Chelicerata</taxon>
        <taxon>Arachnida</taxon>
        <taxon>Acari</taxon>
        <taxon>Parasitiformes</taxon>
        <taxon>Ixodida</taxon>
        <taxon>Ixodoidea</taxon>
        <taxon>Ixodidae</taxon>
        <taxon>Hyalomminae</taxon>
        <taxon>Hyalomma</taxon>
    </lineage>
</organism>
<gene>
    <name evidence="1" type="ORF">HPB50_010554</name>
</gene>
<accession>A0ACB7TGG4</accession>
<evidence type="ECO:0000313" key="1">
    <source>
        <dbReference type="EMBL" id="KAH6945900.1"/>
    </source>
</evidence>
<evidence type="ECO:0000313" key="2">
    <source>
        <dbReference type="Proteomes" id="UP000821845"/>
    </source>
</evidence>
<dbReference type="EMBL" id="CM023481">
    <property type="protein sequence ID" value="KAH6945900.1"/>
    <property type="molecule type" value="Genomic_DNA"/>
</dbReference>
<protein>
    <submittedName>
        <fullName evidence="1">Uncharacterized protein</fullName>
    </submittedName>
</protein>